<keyword evidence="3" id="KW-1185">Reference proteome</keyword>
<protein>
    <submittedName>
        <fullName evidence="2">Uncharacterized protein</fullName>
    </submittedName>
</protein>
<feature type="compositionally biased region" description="Basic and acidic residues" evidence="1">
    <location>
        <begin position="36"/>
        <end position="66"/>
    </location>
</feature>
<feature type="compositionally biased region" description="Basic and acidic residues" evidence="1">
    <location>
        <begin position="110"/>
        <end position="153"/>
    </location>
</feature>
<name>A0A6G1L5R6_9PEZI</name>
<feature type="compositionally biased region" description="Basic and acidic residues" evidence="1">
    <location>
        <begin position="75"/>
        <end position="101"/>
    </location>
</feature>
<organism evidence="2 3">
    <name type="scientific">Teratosphaeria nubilosa</name>
    <dbReference type="NCBI Taxonomy" id="161662"/>
    <lineage>
        <taxon>Eukaryota</taxon>
        <taxon>Fungi</taxon>
        <taxon>Dikarya</taxon>
        <taxon>Ascomycota</taxon>
        <taxon>Pezizomycotina</taxon>
        <taxon>Dothideomycetes</taxon>
        <taxon>Dothideomycetidae</taxon>
        <taxon>Mycosphaerellales</taxon>
        <taxon>Teratosphaeriaceae</taxon>
        <taxon>Teratosphaeria</taxon>
    </lineage>
</organism>
<evidence type="ECO:0000313" key="2">
    <source>
        <dbReference type="EMBL" id="KAF2767899.1"/>
    </source>
</evidence>
<sequence length="186" mass="21475">MAVLMLKGINALMESDNKYVDKAFEPIGKTARLGGGRKDSANGDQESRDKANDDLSRRDSRRESKRSSHGGSKRSSREEGRRSRREEEEEEGRGSRDDGRAPRRRGGSPSDHRRSTRDRDRDRDLEPRRSPRQDRDSGDYHSGRRGPRLDDRSPPPSPRTRRRESVRPSRPSRRDDGRRRPRSAVY</sequence>
<gene>
    <name evidence="2" type="ORF">EJ03DRAFT_352653</name>
</gene>
<feature type="compositionally biased region" description="Basic and acidic residues" evidence="1">
    <location>
        <begin position="163"/>
        <end position="178"/>
    </location>
</feature>
<proteinExistence type="predicted"/>
<dbReference type="EMBL" id="ML995850">
    <property type="protein sequence ID" value="KAF2767899.1"/>
    <property type="molecule type" value="Genomic_DNA"/>
</dbReference>
<evidence type="ECO:0000256" key="1">
    <source>
        <dbReference type="SAM" id="MobiDB-lite"/>
    </source>
</evidence>
<dbReference type="Proteomes" id="UP000799436">
    <property type="component" value="Unassembled WGS sequence"/>
</dbReference>
<dbReference type="AlphaFoldDB" id="A0A6G1L5R6"/>
<evidence type="ECO:0000313" key="3">
    <source>
        <dbReference type="Proteomes" id="UP000799436"/>
    </source>
</evidence>
<reference evidence="2" key="1">
    <citation type="journal article" date="2020" name="Stud. Mycol.">
        <title>101 Dothideomycetes genomes: a test case for predicting lifestyles and emergence of pathogens.</title>
        <authorList>
            <person name="Haridas S."/>
            <person name="Albert R."/>
            <person name="Binder M."/>
            <person name="Bloem J."/>
            <person name="Labutti K."/>
            <person name="Salamov A."/>
            <person name="Andreopoulos B."/>
            <person name="Baker S."/>
            <person name="Barry K."/>
            <person name="Bills G."/>
            <person name="Bluhm B."/>
            <person name="Cannon C."/>
            <person name="Castanera R."/>
            <person name="Culley D."/>
            <person name="Daum C."/>
            <person name="Ezra D."/>
            <person name="Gonzalez J."/>
            <person name="Henrissat B."/>
            <person name="Kuo A."/>
            <person name="Liang C."/>
            <person name="Lipzen A."/>
            <person name="Lutzoni F."/>
            <person name="Magnuson J."/>
            <person name="Mondo S."/>
            <person name="Nolan M."/>
            <person name="Ohm R."/>
            <person name="Pangilinan J."/>
            <person name="Park H.-J."/>
            <person name="Ramirez L."/>
            <person name="Alfaro M."/>
            <person name="Sun H."/>
            <person name="Tritt A."/>
            <person name="Yoshinaga Y."/>
            <person name="Zwiers L.-H."/>
            <person name="Turgeon B."/>
            <person name="Goodwin S."/>
            <person name="Spatafora J."/>
            <person name="Crous P."/>
            <person name="Grigoriev I."/>
        </authorList>
    </citation>
    <scope>NUCLEOTIDE SEQUENCE</scope>
    <source>
        <strain evidence="2">CBS 116005</strain>
    </source>
</reference>
<feature type="region of interest" description="Disordered" evidence="1">
    <location>
        <begin position="28"/>
        <end position="186"/>
    </location>
</feature>
<accession>A0A6G1L5R6</accession>